<dbReference type="AlphaFoldDB" id="A0A2W5K9M5"/>
<keyword evidence="2" id="KW-0472">Membrane</keyword>
<keyword evidence="2" id="KW-1133">Transmembrane helix</keyword>
<sequence>MVRWIMFGLIVVGLGVSLTTHSPGVLGLGILSTAIGLFGVVFSIAAERVASRARPDSAMLGPEALAAIRERARARRAGAQPQAPGPRDPNRPGV</sequence>
<feature type="region of interest" description="Disordered" evidence="1">
    <location>
        <begin position="71"/>
        <end position="94"/>
    </location>
</feature>
<organism evidence="3 4">
    <name type="scientific">Rhodanobacter denitrificans</name>
    <dbReference type="NCBI Taxonomy" id="666685"/>
    <lineage>
        <taxon>Bacteria</taxon>
        <taxon>Pseudomonadati</taxon>
        <taxon>Pseudomonadota</taxon>
        <taxon>Gammaproteobacteria</taxon>
        <taxon>Lysobacterales</taxon>
        <taxon>Rhodanobacteraceae</taxon>
        <taxon>Rhodanobacter</taxon>
    </lineage>
</organism>
<comment type="caution">
    <text evidence="3">The sequence shown here is derived from an EMBL/GenBank/DDBJ whole genome shotgun (WGS) entry which is preliminary data.</text>
</comment>
<reference evidence="3 4" key="1">
    <citation type="submission" date="2017-08" db="EMBL/GenBank/DDBJ databases">
        <title>Infants hospitalized years apart are colonized by the same room-sourced microbial strains.</title>
        <authorList>
            <person name="Brooks B."/>
            <person name="Olm M.R."/>
            <person name="Firek B.A."/>
            <person name="Baker R."/>
            <person name="Thomas B.C."/>
            <person name="Morowitz M.J."/>
            <person name="Banfield J.F."/>
        </authorList>
    </citation>
    <scope>NUCLEOTIDE SEQUENCE [LARGE SCALE GENOMIC DNA]</scope>
    <source>
        <strain evidence="3">S2_005_003_R2_42</strain>
    </source>
</reference>
<proteinExistence type="predicted"/>
<name>A0A2W5K9M5_9GAMM</name>
<dbReference type="EMBL" id="QFPO01000013">
    <property type="protein sequence ID" value="PZQ12274.1"/>
    <property type="molecule type" value="Genomic_DNA"/>
</dbReference>
<evidence type="ECO:0000313" key="4">
    <source>
        <dbReference type="Proteomes" id="UP000249046"/>
    </source>
</evidence>
<evidence type="ECO:0000256" key="2">
    <source>
        <dbReference type="SAM" id="Phobius"/>
    </source>
</evidence>
<keyword evidence="2" id="KW-0812">Transmembrane</keyword>
<evidence type="ECO:0000313" key="3">
    <source>
        <dbReference type="EMBL" id="PZQ12274.1"/>
    </source>
</evidence>
<dbReference type="Proteomes" id="UP000249046">
    <property type="component" value="Unassembled WGS sequence"/>
</dbReference>
<feature type="transmembrane region" description="Helical" evidence="2">
    <location>
        <begin position="25"/>
        <end position="46"/>
    </location>
</feature>
<accession>A0A2W5K9M5</accession>
<gene>
    <name evidence="3" type="ORF">DI564_13380</name>
</gene>
<evidence type="ECO:0000256" key="1">
    <source>
        <dbReference type="SAM" id="MobiDB-lite"/>
    </source>
</evidence>
<protein>
    <submittedName>
        <fullName evidence="3">Uncharacterized protein</fullName>
    </submittedName>
</protein>